<accession>A0ABY6K485</accession>
<feature type="region of interest" description="Disordered" evidence="2">
    <location>
        <begin position="1"/>
        <end position="46"/>
    </location>
</feature>
<dbReference type="InterPro" id="IPR003100">
    <property type="entry name" value="PAZ_dom"/>
</dbReference>
<evidence type="ECO:0000313" key="5">
    <source>
        <dbReference type="EMBL" id="UYV62492.1"/>
    </source>
</evidence>
<dbReference type="SMART" id="SM00950">
    <property type="entry name" value="Piwi"/>
    <property type="match status" value="1"/>
</dbReference>
<dbReference type="PANTHER" id="PTHR22891">
    <property type="entry name" value="EUKARYOTIC TRANSLATION INITIATION FACTOR 2C"/>
    <property type="match status" value="1"/>
</dbReference>
<dbReference type="Pfam" id="PF08699">
    <property type="entry name" value="ArgoL1"/>
    <property type="match status" value="1"/>
</dbReference>
<comment type="similarity">
    <text evidence="1">Belongs to the argonaute family.</text>
</comment>
<dbReference type="Proteomes" id="UP001235939">
    <property type="component" value="Chromosome 02"/>
</dbReference>
<dbReference type="Gene3D" id="3.30.420.10">
    <property type="entry name" value="Ribonuclease H-like superfamily/Ribonuclease H"/>
    <property type="match status" value="1"/>
</dbReference>
<dbReference type="InterPro" id="IPR036085">
    <property type="entry name" value="PAZ_dom_sf"/>
</dbReference>
<feature type="domain" description="Piwi" evidence="4">
    <location>
        <begin position="899"/>
        <end position="1054"/>
    </location>
</feature>
<name>A0ABY6K485_9ARAC</name>
<dbReference type="SMART" id="SM00949">
    <property type="entry name" value="PAZ"/>
    <property type="match status" value="1"/>
</dbReference>
<evidence type="ECO:0000259" key="3">
    <source>
        <dbReference type="PROSITE" id="PS50821"/>
    </source>
</evidence>
<dbReference type="InterPro" id="IPR012337">
    <property type="entry name" value="RNaseH-like_sf"/>
</dbReference>
<dbReference type="InterPro" id="IPR032474">
    <property type="entry name" value="Argonaute_N"/>
</dbReference>
<evidence type="ECO:0000256" key="1">
    <source>
        <dbReference type="RuleBase" id="RU361178"/>
    </source>
</evidence>
<dbReference type="Gene3D" id="2.170.260.10">
    <property type="entry name" value="paz domain"/>
    <property type="match status" value="1"/>
</dbReference>
<dbReference type="SUPFAM" id="SSF101690">
    <property type="entry name" value="PAZ domain"/>
    <property type="match status" value="1"/>
</dbReference>
<sequence length="1077" mass="122757">MVGKGRGFYGKPNPDAEVKRSHEVSAVPQSNLRPLPGRHSREYGPSPLARAVTEVCGPAETTSAPAGKPPRLCISERTTVGQSQRVPATTLRTAHMQTAVAMDDASKSAPNGPLRNLLPENKERPPPNAAAGDMKLNTGHVNNTRFLDNARKRHLYSGCEEDSKECLDAKCSGDYETFQDPNPKVQKFDPTSHLILSDCNLSRYQHLESDSPYDDARFHETCSKLMTNDATQLETPNKKIFNMSMNGGSSDFTEEAPKDNSATTKMDTLDKGTQEKNNLALTIPAPQDTGKKAKTLTNTFQKLTLAQPEPDYHVRKKDFCDLGTKIGLHANYFQLDVNCKVIYHYSVTIKRAGKEIVSTTNNKLRSLSLKSYRLYFEQVREKWSIFHGILPVYDGDKNCYTAKPLPIAGEVTREQEFVDSERRHAEMWTMSIKPVRKLDGCDIDLAPLSRYLRGEEKSVPREILTTIITVLRHGASSNFTPVYQGFYERPNEPAMLDGVLEVWPGFDFTVIPGYDHLFFNLNLSFKVFYPPWNLLEFIIKNGGERFLEIRNLKNLKIYTKHLGYKKNHLIYSLSNSANTESFEKDGCEITVADYFKTSYNIVLERPDLPLLNVGNKQRATFLPIELCYLQERQPYNKEFSINQQSQFIKHISVIPSRRFILIREKVVQFINLSMPYLNEFNMSLTIHSLSLHAQRLDPPILKYKNAFEYPKDGVWKTQPFYKAASLKHWIVISFSSRKFIGSFLNAFIKFLISTGISLGMAIAEPMEVYYYPDAKNPNLRQIFNDYSYKHQTLQLAMVILGPKTGKCNIKHVGDNVFQYPTMCIKEKNIKCKGDNMAFVSNICQKLNVKLKGVNFIIDAKTQDCHLNDYEGVTREQRAGCEIIEELKEMTKELLHAFVRKNPNVKPHRLLFFRDGVGEGQYAEVKRKELPLIQEACREVFGRVPATTLVIVLKRHNTRFAPQSPKWGVGRFHNIPPGTVADAEVTQRHLFEFFLCSHAGIQSTSIPIKYCVLHDENKLSSSELCYAVYCLCHLYMRCTRSISIPVIVQHAHHWALKGKEYFLADDDDEDEDEDFQST</sequence>
<dbReference type="InterPro" id="IPR014811">
    <property type="entry name" value="ArgoL1"/>
</dbReference>
<dbReference type="Pfam" id="PF02170">
    <property type="entry name" value="PAZ"/>
    <property type="match status" value="1"/>
</dbReference>
<feature type="domain" description="PAZ" evidence="3">
    <location>
        <begin position="533"/>
        <end position="631"/>
    </location>
</feature>
<proteinExistence type="inferred from homology"/>
<dbReference type="EMBL" id="CP092864">
    <property type="protein sequence ID" value="UYV62492.1"/>
    <property type="molecule type" value="Genomic_DNA"/>
</dbReference>
<dbReference type="PROSITE" id="PS50821">
    <property type="entry name" value="PAZ"/>
    <property type="match status" value="1"/>
</dbReference>
<dbReference type="Pfam" id="PF02171">
    <property type="entry name" value="Piwi"/>
    <property type="match status" value="1"/>
</dbReference>
<keyword evidence="6" id="KW-1185">Reference proteome</keyword>
<dbReference type="InterPro" id="IPR003165">
    <property type="entry name" value="Piwi"/>
</dbReference>
<organism evidence="5 6">
    <name type="scientific">Cordylochernes scorpioides</name>
    <dbReference type="NCBI Taxonomy" id="51811"/>
    <lineage>
        <taxon>Eukaryota</taxon>
        <taxon>Metazoa</taxon>
        <taxon>Ecdysozoa</taxon>
        <taxon>Arthropoda</taxon>
        <taxon>Chelicerata</taxon>
        <taxon>Arachnida</taxon>
        <taxon>Pseudoscorpiones</taxon>
        <taxon>Cheliferoidea</taxon>
        <taxon>Chernetidae</taxon>
        <taxon>Cordylochernes</taxon>
    </lineage>
</organism>
<dbReference type="InterPro" id="IPR036397">
    <property type="entry name" value="RNaseH_sf"/>
</dbReference>
<evidence type="ECO:0000256" key="2">
    <source>
        <dbReference type="SAM" id="MobiDB-lite"/>
    </source>
</evidence>
<feature type="compositionally biased region" description="Basic and acidic residues" evidence="2">
    <location>
        <begin position="14"/>
        <end position="23"/>
    </location>
</feature>
<reference evidence="5 6" key="1">
    <citation type="submission" date="2022-01" db="EMBL/GenBank/DDBJ databases">
        <title>A chromosomal length assembly of Cordylochernes scorpioides.</title>
        <authorList>
            <person name="Zeh D."/>
            <person name="Zeh J."/>
        </authorList>
    </citation>
    <scope>NUCLEOTIDE SEQUENCE [LARGE SCALE GENOMIC DNA]</scope>
    <source>
        <strain evidence="5">IN4F17</strain>
        <tissue evidence="5">Whole Body</tissue>
    </source>
</reference>
<evidence type="ECO:0000259" key="4">
    <source>
        <dbReference type="PROSITE" id="PS50822"/>
    </source>
</evidence>
<dbReference type="Gene3D" id="3.40.50.2300">
    <property type="match status" value="1"/>
</dbReference>
<dbReference type="Pfam" id="PF16486">
    <property type="entry name" value="ArgoN"/>
    <property type="match status" value="1"/>
</dbReference>
<dbReference type="CDD" id="cd02846">
    <property type="entry name" value="PAZ_argonaute_like"/>
    <property type="match status" value="1"/>
</dbReference>
<dbReference type="SUPFAM" id="SSF53098">
    <property type="entry name" value="Ribonuclease H-like"/>
    <property type="match status" value="1"/>
</dbReference>
<feature type="region of interest" description="Disordered" evidence="2">
    <location>
        <begin position="116"/>
        <end position="136"/>
    </location>
</feature>
<dbReference type="PROSITE" id="PS50822">
    <property type="entry name" value="PIWI"/>
    <property type="match status" value="1"/>
</dbReference>
<gene>
    <name evidence="5" type="ORF">LAZ67_2000786</name>
</gene>
<evidence type="ECO:0000313" key="6">
    <source>
        <dbReference type="Proteomes" id="UP001235939"/>
    </source>
</evidence>
<protein>
    <submittedName>
        <fullName evidence="5">AGO2</fullName>
    </submittedName>
</protein>